<evidence type="ECO:0000256" key="1">
    <source>
        <dbReference type="SAM" id="MobiDB-lite"/>
    </source>
</evidence>
<keyword evidence="2" id="KW-0812">Transmembrane</keyword>
<dbReference type="EMBL" id="NBXE01000022">
    <property type="protein sequence ID" value="RFA26926.1"/>
    <property type="molecule type" value="Genomic_DNA"/>
</dbReference>
<dbReference type="Proteomes" id="UP000257080">
    <property type="component" value="Unassembled WGS sequence"/>
</dbReference>
<feature type="transmembrane region" description="Helical" evidence="2">
    <location>
        <begin position="48"/>
        <end position="68"/>
    </location>
</feature>
<evidence type="ECO:0000256" key="2">
    <source>
        <dbReference type="SAM" id="Phobius"/>
    </source>
</evidence>
<reference evidence="3 4" key="1">
    <citation type="submission" date="2017-04" db="EMBL/GenBank/DDBJ databases">
        <title>Comparative genome analysis of Subtercola boreus.</title>
        <authorList>
            <person name="Cho Y.-J."/>
            <person name="Cho A."/>
            <person name="Kim O.-S."/>
            <person name="Lee J.-I."/>
        </authorList>
    </citation>
    <scope>NUCLEOTIDE SEQUENCE [LARGE SCALE GENOMIC DNA]</scope>
    <source>
        <strain evidence="3 4">P28004</strain>
    </source>
</reference>
<feature type="region of interest" description="Disordered" evidence="1">
    <location>
        <begin position="1"/>
        <end position="38"/>
    </location>
</feature>
<accession>A0A3E0WBS2</accession>
<organism evidence="3 4">
    <name type="scientific">Subtercola boreus</name>
    <dbReference type="NCBI Taxonomy" id="120213"/>
    <lineage>
        <taxon>Bacteria</taxon>
        <taxon>Bacillati</taxon>
        <taxon>Actinomycetota</taxon>
        <taxon>Actinomycetes</taxon>
        <taxon>Micrococcales</taxon>
        <taxon>Microbacteriaceae</taxon>
        <taxon>Subtercola</taxon>
    </lineage>
</organism>
<keyword evidence="2" id="KW-1133">Transmembrane helix</keyword>
<protein>
    <submittedName>
        <fullName evidence="3">Uncharacterized protein</fullName>
    </submittedName>
</protein>
<proteinExistence type="predicted"/>
<dbReference type="AlphaFoldDB" id="A0A3E0WBS2"/>
<keyword evidence="2" id="KW-0472">Membrane</keyword>
<feature type="region of interest" description="Disordered" evidence="1">
    <location>
        <begin position="141"/>
        <end position="195"/>
    </location>
</feature>
<gene>
    <name evidence="3" type="ORF">B7R25_09290</name>
</gene>
<evidence type="ECO:0000313" key="3">
    <source>
        <dbReference type="EMBL" id="RFA26926.1"/>
    </source>
</evidence>
<comment type="caution">
    <text evidence="3">The sequence shown here is derived from an EMBL/GenBank/DDBJ whole genome shotgun (WGS) entry which is preliminary data.</text>
</comment>
<sequence length="420" mass="44339">MTDDDARASDAAGATEMSDARGPAEGLTDGPAAGRLAPAARSPRRRRLLIALGALAVVVVMGAGFWFWSSLSETRYEAAGSALQSQLADESAAVHAYNARRADVNTLAVRVRSIVDRAEFSADTSAPADAVRRDLAVLEPLASSPNAPEPAALPQRADAGGYEPPWQLTSEAETLEDAARQSQQATERLVASTGATKSAGEAASASEAAYFETTAQSAEQVIAANALSDRSVQVALLDLVEEARNPAMSASRNGAFLGSVFEAESQVRSSQGTNQAEQDDPAWAVRREIEAYARSLSRGVALEFVWAPEVDGLGEGWLSGTAEPYEDHGGYAIISLNYSMEDAWNDGLNDTDARALVAHEVGHTQIFRCATLFADPAIGQNQEMWATAWSISLGYDVDGSGIQAYGRPTDAQIAVAAQCR</sequence>
<name>A0A3E0WBS2_9MICO</name>
<evidence type="ECO:0000313" key="4">
    <source>
        <dbReference type="Proteomes" id="UP000257080"/>
    </source>
</evidence>